<organism evidence="2 3">
    <name type="scientific">Portunus trituberculatus</name>
    <name type="common">Swimming crab</name>
    <name type="synonym">Neptunus trituberculatus</name>
    <dbReference type="NCBI Taxonomy" id="210409"/>
    <lineage>
        <taxon>Eukaryota</taxon>
        <taxon>Metazoa</taxon>
        <taxon>Ecdysozoa</taxon>
        <taxon>Arthropoda</taxon>
        <taxon>Crustacea</taxon>
        <taxon>Multicrustacea</taxon>
        <taxon>Malacostraca</taxon>
        <taxon>Eumalacostraca</taxon>
        <taxon>Eucarida</taxon>
        <taxon>Decapoda</taxon>
        <taxon>Pleocyemata</taxon>
        <taxon>Brachyura</taxon>
        <taxon>Eubrachyura</taxon>
        <taxon>Portunoidea</taxon>
        <taxon>Portunidae</taxon>
        <taxon>Portuninae</taxon>
        <taxon>Portunus</taxon>
    </lineage>
</organism>
<proteinExistence type="predicted"/>
<gene>
    <name evidence="2" type="ORF">E2C01_007542</name>
</gene>
<accession>A0A5B7CY66</accession>
<evidence type="ECO:0000313" key="3">
    <source>
        <dbReference type="Proteomes" id="UP000324222"/>
    </source>
</evidence>
<protein>
    <submittedName>
        <fullName evidence="2">Uncharacterized protein</fullName>
    </submittedName>
</protein>
<feature type="compositionally biased region" description="Basic and acidic residues" evidence="1">
    <location>
        <begin position="27"/>
        <end position="50"/>
    </location>
</feature>
<feature type="region of interest" description="Disordered" evidence="1">
    <location>
        <begin position="1"/>
        <end position="50"/>
    </location>
</feature>
<evidence type="ECO:0000256" key="1">
    <source>
        <dbReference type="SAM" id="MobiDB-lite"/>
    </source>
</evidence>
<reference evidence="2 3" key="1">
    <citation type="submission" date="2019-05" db="EMBL/GenBank/DDBJ databases">
        <title>Another draft genome of Portunus trituberculatus and its Hox gene families provides insights of decapod evolution.</title>
        <authorList>
            <person name="Jeong J.-H."/>
            <person name="Song I."/>
            <person name="Kim S."/>
            <person name="Choi T."/>
            <person name="Kim D."/>
            <person name="Ryu S."/>
            <person name="Kim W."/>
        </authorList>
    </citation>
    <scope>NUCLEOTIDE SEQUENCE [LARGE SCALE GENOMIC DNA]</scope>
    <source>
        <tissue evidence="2">Muscle</tissue>
    </source>
</reference>
<dbReference type="EMBL" id="VSRR010000378">
    <property type="protein sequence ID" value="MPC14767.1"/>
    <property type="molecule type" value="Genomic_DNA"/>
</dbReference>
<name>A0A5B7CY66_PORTR</name>
<sequence length="86" mass="9136">MHGQPARASTFSLRGATLRGPGATAGAREDCQAGESHREGPGIREGAESERDATLLSSLISQASNLQLCMNITCRTLVENIRTSEH</sequence>
<dbReference type="AlphaFoldDB" id="A0A5B7CY66"/>
<keyword evidence="3" id="KW-1185">Reference proteome</keyword>
<evidence type="ECO:0000313" key="2">
    <source>
        <dbReference type="EMBL" id="MPC14767.1"/>
    </source>
</evidence>
<comment type="caution">
    <text evidence="2">The sequence shown here is derived from an EMBL/GenBank/DDBJ whole genome shotgun (WGS) entry which is preliminary data.</text>
</comment>
<dbReference type="Proteomes" id="UP000324222">
    <property type="component" value="Unassembled WGS sequence"/>
</dbReference>